<keyword evidence="4" id="KW-0238">DNA-binding</keyword>
<dbReference type="InterPro" id="IPR013325">
    <property type="entry name" value="RNA_pol_sigma_r2"/>
</dbReference>
<evidence type="ECO:0000256" key="4">
    <source>
        <dbReference type="ARBA" id="ARBA00023125"/>
    </source>
</evidence>
<dbReference type="Gene3D" id="1.10.10.10">
    <property type="entry name" value="Winged helix-like DNA-binding domain superfamily/Winged helix DNA-binding domain"/>
    <property type="match status" value="1"/>
</dbReference>
<organism evidence="8 9">
    <name type="scientific">Flavihumibacter petaseus NBRC 106054</name>
    <dbReference type="NCBI Taxonomy" id="1220578"/>
    <lineage>
        <taxon>Bacteria</taxon>
        <taxon>Pseudomonadati</taxon>
        <taxon>Bacteroidota</taxon>
        <taxon>Chitinophagia</taxon>
        <taxon>Chitinophagales</taxon>
        <taxon>Chitinophagaceae</taxon>
        <taxon>Flavihumibacter</taxon>
    </lineage>
</organism>
<comment type="caution">
    <text evidence="8">The sequence shown here is derived from an EMBL/GenBank/DDBJ whole genome shotgun (WGS) entry which is preliminary data.</text>
</comment>
<dbReference type="SUPFAM" id="SSF88659">
    <property type="entry name" value="Sigma3 and sigma4 domains of RNA polymerase sigma factors"/>
    <property type="match status" value="1"/>
</dbReference>
<keyword evidence="2" id="KW-0805">Transcription regulation</keyword>
<dbReference type="InterPro" id="IPR007627">
    <property type="entry name" value="RNA_pol_sigma70_r2"/>
</dbReference>
<evidence type="ECO:0000256" key="2">
    <source>
        <dbReference type="ARBA" id="ARBA00023015"/>
    </source>
</evidence>
<dbReference type="GO" id="GO:0003677">
    <property type="term" value="F:DNA binding"/>
    <property type="evidence" value="ECO:0007669"/>
    <property type="project" value="UniProtKB-KW"/>
</dbReference>
<dbReference type="Proteomes" id="UP000033121">
    <property type="component" value="Unassembled WGS sequence"/>
</dbReference>
<evidence type="ECO:0000256" key="3">
    <source>
        <dbReference type="ARBA" id="ARBA00023082"/>
    </source>
</evidence>
<evidence type="ECO:0000259" key="7">
    <source>
        <dbReference type="Pfam" id="PF08281"/>
    </source>
</evidence>
<reference evidence="8 9" key="1">
    <citation type="submission" date="2015-04" db="EMBL/GenBank/DDBJ databases">
        <title>Whole genome shotgun sequence of Flavihumibacter petaseus NBRC 106054.</title>
        <authorList>
            <person name="Miyazawa S."/>
            <person name="Hosoyama A."/>
            <person name="Hashimoto M."/>
            <person name="Noguchi M."/>
            <person name="Tsuchikane K."/>
            <person name="Ohji S."/>
            <person name="Yamazoe A."/>
            <person name="Ichikawa N."/>
            <person name="Kimura A."/>
            <person name="Fujita N."/>
        </authorList>
    </citation>
    <scope>NUCLEOTIDE SEQUENCE [LARGE SCALE GENOMIC DNA]</scope>
    <source>
        <strain evidence="8 9">NBRC 106054</strain>
    </source>
</reference>
<dbReference type="GO" id="GO:0006352">
    <property type="term" value="P:DNA-templated transcription initiation"/>
    <property type="evidence" value="ECO:0007669"/>
    <property type="project" value="InterPro"/>
</dbReference>
<dbReference type="Pfam" id="PF04542">
    <property type="entry name" value="Sigma70_r2"/>
    <property type="match status" value="1"/>
</dbReference>
<name>A0A0E9MZC3_9BACT</name>
<dbReference type="Pfam" id="PF08281">
    <property type="entry name" value="Sigma70_r4_2"/>
    <property type="match status" value="1"/>
</dbReference>
<evidence type="ECO:0000259" key="6">
    <source>
        <dbReference type="Pfam" id="PF04542"/>
    </source>
</evidence>
<keyword evidence="3" id="KW-0731">Sigma factor</keyword>
<keyword evidence="5" id="KW-0804">Transcription</keyword>
<dbReference type="InterPro" id="IPR039425">
    <property type="entry name" value="RNA_pol_sigma-70-like"/>
</dbReference>
<dbReference type="SUPFAM" id="SSF88946">
    <property type="entry name" value="Sigma2 domain of RNA polymerase sigma factors"/>
    <property type="match status" value="1"/>
</dbReference>
<sequence length="194" mass="22602">MKFIPAIPDPTASEQELLQRYHDTGDLALLGKLYSPYMDLVFGLCMKYLEDNEAARDAVMQIFEQLVVKLRQHRVEYFKSWLYTLAKNHCLMELRSGKKARVVSLPDNIMQSEAPVHLNGSEQKEMNLQALEKCISALTTEQQRAVTLFYLEQRSYHEIADQTGLDWNKVRSLIQNGRRNLKICMEKKIHEQQL</sequence>
<dbReference type="STRING" id="1220578.FPE01S_02_00690"/>
<evidence type="ECO:0000313" key="9">
    <source>
        <dbReference type="Proteomes" id="UP000033121"/>
    </source>
</evidence>
<dbReference type="InterPro" id="IPR013324">
    <property type="entry name" value="RNA_pol_sigma_r3/r4-like"/>
</dbReference>
<proteinExistence type="inferred from homology"/>
<evidence type="ECO:0000256" key="1">
    <source>
        <dbReference type="ARBA" id="ARBA00010641"/>
    </source>
</evidence>
<dbReference type="EMBL" id="BBWV01000002">
    <property type="protein sequence ID" value="GAO42964.1"/>
    <property type="molecule type" value="Genomic_DNA"/>
</dbReference>
<dbReference type="RefSeq" id="WP_245623984.1">
    <property type="nucleotide sequence ID" value="NZ_BBWV01000002.1"/>
</dbReference>
<evidence type="ECO:0000256" key="5">
    <source>
        <dbReference type="ARBA" id="ARBA00023163"/>
    </source>
</evidence>
<feature type="domain" description="RNA polymerase sigma-70 region 2" evidence="6">
    <location>
        <begin position="33"/>
        <end position="98"/>
    </location>
</feature>
<dbReference type="InterPro" id="IPR036388">
    <property type="entry name" value="WH-like_DNA-bd_sf"/>
</dbReference>
<dbReference type="InterPro" id="IPR013249">
    <property type="entry name" value="RNA_pol_sigma70_r4_t2"/>
</dbReference>
<dbReference type="GO" id="GO:0016987">
    <property type="term" value="F:sigma factor activity"/>
    <property type="evidence" value="ECO:0007669"/>
    <property type="project" value="UniProtKB-KW"/>
</dbReference>
<dbReference type="PANTHER" id="PTHR43133">
    <property type="entry name" value="RNA POLYMERASE ECF-TYPE SIGMA FACTO"/>
    <property type="match status" value="1"/>
</dbReference>
<dbReference type="PANTHER" id="PTHR43133:SF8">
    <property type="entry name" value="RNA POLYMERASE SIGMA FACTOR HI_1459-RELATED"/>
    <property type="match status" value="1"/>
</dbReference>
<dbReference type="AlphaFoldDB" id="A0A0E9MZC3"/>
<accession>A0A0E9MZC3</accession>
<gene>
    <name evidence="8" type="ORF">FPE01S_02_00690</name>
</gene>
<dbReference type="NCBIfam" id="TIGR02937">
    <property type="entry name" value="sigma70-ECF"/>
    <property type="match status" value="1"/>
</dbReference>
<dbReference type="Gene3D" id="1.10.1740.10">
    <property type="match status" value="1"/>
</dbReference>
<keyword evidence="9" id="KW-1185">Reference proteome</keyword>
<evidence type="ECO:0000313" key="8">
    <source>
        <dbReference type="EMBL" id="GAO42964.1"/>
    </source>
</evidence>
<comment type="similarity">
    <text evidence="1">Belongs to the sigma-70 factor family. ECF subfamily.</text>
</comment>
<protein>
    <submittedName>
        <fullName evidence="8">Putative RNA polymerase ECF-type sigma factor</fullName>
    </submittedName>
</protein>
<dbReference type="InterPro" id="IPR014284">
    <property type="entry name" value="RNA_pol_sigma-70_dom"/>
</dbReference>
<feature type="domain" description="RNA polymerase sigma factor 70 region 4 type 2" evidence="7">
    <location>
        <begin position="129"/>
        <end position="181"/>
    </location>
</feature>
<dbReference type="CDD" id="cd06171">
    <property type="entry name" value="Sigma70_r4"/>
    <property type="match status" value="1"/>
</dbReference>